<feature type="binding site" evidence="11">
    <location>
        <position position="69"/>
    </location>
    <ligand>
        <name>Mg(2+)</name>
        <dbReference type="ChEBI" id="CHEBI:18420"/>
    </ligand>
</feature>
<dbReference type="RefSeq" id="WP_115867022.1">
    <property type="nucleotide sequence ID" value="NZ_QREG01000003.1"/>
</dbReference>
<reference evidence="13 14" key="1">
    <citation type="submission" date="2018-07" db="EMBL/GenBank/DDBJ databases">
        <title>Genomic Encyclopedia of Type Strains, Phase IV (KMG-IV): sequencing the most valuable type-strain genomes for metagenomic binning, comparative biology and taxonomic classification.</title>
        <authorList>
            <person name="Goeker M."/>
        </authorList>
    </citation>
    <scope>NUCLEOTIDE SEQUENCE [LARGE SCALE GENOMIC DNA]</scope>
    <source>
        <strain evidence="13 14">DSM 4134</strain>
    </source>
</reference>
<sequence length="180" mass="19607">MKKRIIVASENPVKINATKQGFQRLYPEYELEVQGVSVPSDVSAQPMTDGETLHGAVNRACNAEREMPDADYWVGIEGGIHHTMEGYIAFAWVVIQTKAGDGKARTGTFLLPPKVTQLIDKGVELGHANDQVFAEHNSKQAGGAVGSLTGGVLGRTEYYEQAVVLALVPLFNSEMYKLKM</sequence>
<accession>A0A3D9L6G0</accession>
<dbReference type="Gene3D" id="3.90.950.10">
    <property type="match status" value="1"/>
</dbReference>
<comment type="caution">
    <text evidence="13">The sequence shown here is derived from an EMBL/GenBank/DDBJ whole genome shotgun (WGS) entry which is preliminary data.</text>
</comment>
<evidence type="ECO:0000256" key="1">
    <source>
        <dbReference type="ARBA" id="ARBA00001936"/>
    </source>
</evidence>
<feature type="binding site" evidence="11">
    <location>
        <begin position="69"/>
        <end position="70"/>
    </location>
    <ligand>
        <name>substrate</name>
    </ligand>
</feature>
<evidence type="ECO:0000256" key="6">
    <source>
        <dbReference type="ARBA" id="ARBA00023080"/>
    </source>
</evidence>
<comment type="cofactor">
    <cofactor evidence="11">
        <name>Mg(2+)</name>
        <dbReference type="ChEBI" id="CHEBI:18420"/>
    </cofactor>
    <cofactor evidence="11">
        <name>Mn(2+)</name>
        <dbReference type="ChEBI" id="CHEBI:29035"/>
    </cofactor>
    <text evidence="11">Binds 1 divalent metal cation per subunit; can use either Mg(2+) or Mn(2+).</text>
</comment>
<dbReference type="InterPro" id="IPR050299">
    <property type="entry name" value="YjjX_NTPase"/>
</dbReference>
<dbReference type="EC" id="3.6.1.73" evidence="11"/>
<evidence type="ECO:0000256" key="5">
    <source>
        <dbReference type="ARBA" id="ARBA00022842"/>
    </source>
</evidence>
<comment type="cofactor">
    <cofactor evidence="1">
        <name>Mn(2+)</name>
        <dbReference type="ChEBI" id="CHEBI:29035"/>
    </cofactor>
</comment>
<evidence type="ECO:0000256" key="3">
    <source>
        <dbReference type="ARBA" id="ARBA00022741"/>
    </source>
</evidence>
<comment type="subunit">
    <text evidence="11">Homodimer.</text>
</comment>
<evidence type="ECO:0000256" key="7">
    <source>
        <dbReference type="ARBA" id="ARBA00023211"/>
    </source>
</evidence>
<dbReference type="Pfam" id="PF01931">
    <property type="entry name" value="NTPase_I-T"/>
    <property type="match status" value="1"/>
</dbReference>
<comment type="catalytic activity">
    <reaction evidence="8 11">
        <text>ITP + H2O = IDP + phosphate + H(+)</text>
        <dbReference type="Rhea" id="RHEA:28330"/>
        <dbReference type="ChEBI" id="CHEBI:15377"/>
        <dbReference type="ChEBI" id="CHEBI:15378"/>
        <dbReference type="ChEBI" id="CHEBI:43474"/>
        <dbReference type="ChEBI" id="CHEBI:58280"/>
        <dbReference type="ChEBI" id="CHEBI:61402"/>
        <dbReference type="EC" id="3.6.1.73"/>
    </reaction>
</comment>
<name>A0A3D9L6G0_MARFU</name>
<evidence type="ECO:0000256" key="9">
    <source>
        <dbReference type="ARBA" id="ARBA00048781"/>
    </source>
</evidence>
<dbReference type="InterPro" id="IPR026533">
    <property type="entry name" value="NTPase/PRRC1"/>
</dbReference>
<keyword evidence="14" id="KW-1185">Reference proteome</keyword>
<feature type="domain" description="Non-canonical purine NTP phosphatase/PRRC1" evidence="12">
    <location>
        <begin position="8"/>
        <end position="170"/>
    </location>
</feature>
<comment type="catalytic activity">
    <reaction evidence="9 11">
        <text>XTP + H2O = XDP + phosphate + H(+)</text>
        <dbReference type="Rhea" id="RHEA:28406"/>
        <dbReference type="ChEBI" id="CHEBI:15377"/>
        <dbReference type="ChEBI" id="CHEBI:15378"/>
        <dbReference type="ChEBI" id="CHEBI:43474"/>
        <dbReference type="ChEBI" id="CHEBI:59884"/>
        <dbReference type="ChEBI" id="CHEBI:61314"/>
        <dbReference type="EC" id="3.6.1.73"/>
    </reaction>
</comment>
<proteinExistence type="inferred from homology"/>
<dbReference type="GO" id="GO:0046872">
    <property type="term" value="F:metal ion binding"/>
    <property type="evidence" value="ECO:0007669"/>
    <property type="project" value="UniProtKB-KW"/>
</dbReference>
<comment type="function">
    <text evidence="11">Phosphatase that hydrolyzes non-canonical purine nucleotides such as XTP and ITP to their respective diphosphate derivatives. Probably excludes non-canonical purines from DNA/RNA precursor pool, thus preventing their incorporation into DNA/RNA and avoiding chromosomal lesions.</text>
</comment>
<keyword evidence="7 11" id="KW-0464">Manganese</keyword>
<dbReference type="GO" id="GO:0006772">
    <property type="term" value="P:thiamine metabolic process"/>
    <property type="evidence" value="ECO:0007669"/>
    <property type="project" value="TreeGrafter"/>
</dbReference>
<keyword evidence="2 11" id="KW-0479">Metal-binding</keyword>
<comment type="similarity">
    <text evidence="10 11">Belongs to the YjjX NTPase family.</text>
</comment>
<evidence type="ECO:0000256" key="8">
    <source>
        <dbReference type="ARBA" id="ARBA00048174"/>
    </source>
</evidence>
<dbReference type="PANTHER" id="PTHR34699">
    <property type="match status" value="1"/>
</dbReference>
<evidence type="ECO:0000256" key="10">
    <source>
        <dbReference type="ARBA" id="ARBA00060855"/>
    </source>
</evidence>
<organism evidence="13 14">
    <name type="scientific">Marinoscillum furvescens DSM 4134</name>
    <dbReference type="NCBI Taxonomy" id="1122208"/>
    <lineage>
        <taxon>Bacteria</taxon>
        <taxon>Pseudomonadati</taxon>
        <taxon>Bacteroidota</taxon>
        <taxon>Cytophagia</taxon>
        <taxon>Cytophagales</taxon>
        <taxon>Reichenbachiellaceae</taxon>
        <taxon>Marinoscillum</taxon>
    </lineage>
</organism>
<keyword evidence="3 11" id="KW-0547">Nucleotide-binding</keyword>
<dbReference type="NCBIfam" id="NF003459">
    <property type="entry name" value="PRK05074.1"/>
    <property type="match status" value="1"/>
</dbReference>
<keyword evidence="6 11" id="KW-0546">Nucleotide metabolism</keyword>
<dbReference type="GO" id="GO:0103023">
    <property type="term" value="F:ITPase activity"/>
    <property type="evidence" value="ECO:0007669"/>
    <property type="project" value="UniProtKB-EC"/>
</dbReference>
<dbReference type="EMBL" id="QREG01000003">
    <property type="protein sequence ID" value="REE01747.1"/>
    <property type="molecule type" value="Genomic_DNA"/>
</dbReference>
<evidence type="ECO:0000313" key="14">
    <source>
        <dbReference type="Proteomes" id="UP000256779"/>
    </source>
</evidence>
<evidence type="ECO:0000313" key="13">
    <source>
        <dbReference type="EMBL" id="REE01747.1"/>
    </source>
</evidence>
<dbReference type="Proteomes" id="UP000256779">
    <property type="component" value="Unassembled WGS sequence"/>
</dbReference>
<dbReference type="FunFam" id="3.90.950.10:FF:000002">
    <property type="entry name" value="Inosine/xanthosine triphosphatase"/>
    <property type="match status" value="1"/>
</dbReference>
<keyword evidence="4 11" id="KW-0378">Hydrolase</keyword>
<evidence type="ECO:0000256" key="4">
    <source>
        <dbReference type="ARBA" id="ARBA00022801"/>
    </source>
</evidence>
<dbReference type="HAMAP" id="MF_00648">
    <property type="entry name" value="Non_canon_purine_NTPase_YjjX"/>
    <property type="match status" value="1"/>
</dbReference>
<dbReference type="InterPro" id="IPR002786">
    <property type="entry name" value="Non_canon_purine_NTPase"/>
</dbReference>
<dbReference type="InterPro" id="IPR029001">
    <property type="entry name" value="ITPase-like_fam"/>
</dbReference>
<dbReference type="PANTHER" id="PTHR34699:SF2">
    <property type="entry name" value="NON-CANONICAL PURINE NTP PHOSPHATASE_PRRC1 DOMAIN-CONTAINING PROTEIN"/>
    <property type="match status" value="1"/>
</dbReference>
<dbReference type="NCBIfam" id="TIGR00258">
    <property type="entry name" value="inosine/xanthosine triphosphatase"/>
    <property type="match status" value="1"/>
</dbReference>
<protein>
    <recommendedName>
        <fullName evidence="11">Probable inosine/xanthosine triphosphatase</fullName>
        <shortName evidence="11">ITPase/XTPase</shortName>
        <ecNumber evidence="11">3.6.1.73</ecNumber>
    </recommendedName>
    <alternativeName>
        <fullName evidence="11">Non-canonical purine NTP phosphatase</fullName>
    </alternativeName>
    <alternativeName>
        <fullName evidence="11">Non-standard purine NTP phosphatase</fullName>
    </alternativeName>
    <alternativeName>
        <fullName evidence="11">Nucleoside-triphosphate phosphatase</fullName>
        <shortName evidence="11">NTPase</shortName>
    </alternativeName>
</protein>
<gene>
    <name evidence="13" type="ORF">C7460_103264</name>
</gene>
<evidence type="ECO:0000256" key="2">
    <source>
        <dbReference type="ARBA" id="ARBA00022723"/>
    </source>
</evidence>
<dbReference type="GO" id="GO:0000166">
    <property type="term" value="F:nucleotide binding"/>
    <property type="evidence" value="ECO:0007669"/>
    <property type="project" value="UniProtKB-KW"/>
</dbReference>
<dbReference type="SUPFAM" id="SSF52972">
    <property type="entry name" value="ITPase-like"/>
    <property type="match status" value="1"/>
</dbReference>
<dbReference type="GO" id="GO:0009117">
    <property type="term" value="P:nucleotide metabolic process"/>
    <property type="evidence" value="ECO:0007669"/>
    <property type="project" value="UniProtKB-KW"/>
</dbReference>
<dbReference type="OrthoDB" id="164951at2"/>
<dbReference type="AlphaFoldDB" id="A0A3D9L6G0"/>
<evidence type="ECO:0000256" key="11">
    <source>
        <dbReference type="HAMAP-Rule" id="MF_00648"/>
    </source>
</evidence>
<evidence type="ECO:0000259" key="12">
    <source>
        <dbReference type="Pfam" id="PF01931"/>
    </source>
</evidence>
<comment type="caution">
    <text evidence="11">Lacks conserved residue(s) required for the propagation of feature annotation.</text>
</comment>
<keyword evidence="5 11" id="KW-0460">Magnesium</keyword>